<dbReference type="AlphaFoldDB" id="A0A7W6BUV7"/>
<protein>
    <submittedName>
        <fullName evidence="3">Diguanylate cyclase (GGDEF)-like protein</fullName>
    </submittedName>
</protein>
<dbReference type="InterPro" id="IPR052155">
    <property type="entry name" value="Biofilm_reg_signaling"/>
</dbReference>
<dbReference type="SUPFAM" id="SSF55785">
    <property type="entry name" value="PYP-like sensor domain (PAS domain)"/>
    <property type="match status" value="1"/>
</dbReference>
<dbReference type="PANTHER" id="PTHR44757">
    <property type="entry name" value="DIGUANYLATE CYCLASE DGCP"/>
    <property type="match status" value="1"/>
</dbReference>
<evidence type="ECO:0000259" key="2">
    <source>
        <dbReference type="PROSITE" id="PS50887"/>
    </source>
</evidence>
<dbReference type="InterPro" id="IPR035919">
    <property type="entry name" value="EAL_sf"/>
</dbReference>
<dbReference type="EMBL" id="JACIDO010000002">
    <property type="protein sequence ID" value="MBB3935125.1"/>
    <property type="molecule type" value="Genomic_DNA"/>
</dbReference>
<dbReference type="InterPro" id="IPR001633">
    <property type="entry name" value="EAL_dom"/>
</dbReference>
<evidence type="ECO:0000259" key="1">
    <source>
        <dbReference type="PROSITE" id="PS50883"/>
    </source>
</evidence>
<dbReference type="InterPro" id="IPR043128">
    <property type="entry name" value="Rev_trsase/Diguanyl_cyclase"/>
</dbReference>
<dbReference type="InterPro" id="IPR000160">
    <property type="entry name" value="GGDEF_dom"/>
</dbReference>
<dbReference type="CDD" id="cd01949">
    <property type="entry name" value="GGDEF"/>
    <property type="match status" value="1"/>
</dbReference>
<dbReference type="PANTHER" id="PTHR44757:SF2">
    <property type="entry name" value="BIOFILM ARCHITECTURE MAINTENANCE PROTEIN MBAA"/>
    <property type="match status" value="1"/>
</dbReference>
<proteinExistence type="predicted"/>
<dbReference type="Gene3D" id="3.30.450.20">
    <property type="entry name" value="PAS domain"/>
    <property type="match status" value="1"/>
</dbReference>
<comment type="caution">
    <text evidence="3">The sequence shown here is derived from an EMBL/GenBank/DDBJ whole genome shotgun (WGS) entry which is preliminary data.</text>
</comment>
<feature type="domain" description="GGDEF" evidence="2">
    <location>
        <begin position="165"/>
        <end position="297"/>
    </location>
</feature>
<dbReference type="SUPFAM" id="SSF55073">
    <property type="entry name" value="Nucleotide cyclase"/>
    <property type="match status" value="1"/>
</dbReference>
<dbReference type="RefSeq" id="WP_175526753.1">
    <property type="nucleotide sequence ID" value="NZ_FOOA01000002.1"/>
</dbReference>
<name>A0A7W6BUV7_9HYPH</name>
<dbReference type="SUPFAM" id="SSF141868">
    <property type="entry name" value="EAL domain-like"/>
    <property type="match status" value="1"/>
</dbReference>
<dbReference type="Proteomes" id="UP000531216">
    <property type="component" value="Unassembled WGS sequence"/>
</dbReference>
<feature type="domain" description="EAL" evidence="1">
    <location>
        <begin position="306"/>
        <end position="561"/>
    </location>
</feature>
<reference evidence="3 4" key="1">
    <citation type="submission" date="2020-08" db="EMBL/GenBank/DDBJ databases">
        <title>Genomic Encyclopedia of Type Strains, Phase IV (KMG-IV): sequencing the most valuable type-strain genomes for metagenomic binning, comparative biology and taxonomic classification.</title>
        <authorList>
            <person name="Goeker M."/>
        </authorList>
    </citation>
    <scope>NUCLEOTIDE SEQUENCE [LARGE SCALE GENOMIC DNA]</scope>
    <source>
        <strain evidence="3 4">DSM 25024</strain>
    </source>
</reference>
<gene>
    <name evidence="3" type="ORF">GGR05_001253</name>
</gene>
<evidence type="ECO:0000313" key="4">
    <source>
        <dbReference type="Proteomes" id="UP000531216"/>
    </source>
</evidence>
<dbReference type="PROSITE" id="PS50883">
    <property type="entry name" value="EAL"/>
    <property type="match status" value="1"/>
</dbReference>
<sequence>MTERTDHTGRDGRGLVSAPTTHRDFEILSTVPVGVLVLRRDASFLFANEAAANLFGGTAALSCLAETFCPTDGTELEDNLRHGHRFEAIVAGSDSHRQVMVSVAELMRADESDFVVSLTDVTELKRATEHAEFLAHHDPLTRLGNRTLLLSVWDAVEERLTAGEGHIHALALDLDRFKEVNDQHGHAMGDLVLRQAAERIRTAVGDAGQVFRFGGDEFFVMLDGLSRETAVEVGRQIVEAVGEPMSVLGHRITIGCSVGIASAPLDGTRRDALHRASDIALYDVKHQGRGDVACFDPLREQSMLDQRLLQADLIVAMANDAIDLAFEAQHDSVSGEIESVETDLTWTNTRTGQTLAADDLRALAADAGLSYLLDLWSIRRAVSSFVERHPTEGTCRNVAVTVDATTLLNPDLVDATLRVLADCELSPDRLELQIVESAVLASCDELTPAIRRLTQTGVRLVIIGFGAGRPDLGYLRSLGVARLKLDRNLAARILGDADAEAMMGAVWTLCQRLGIEMSADGIATDRQWRALQRFGRMRAQGPYFAGKAEPTIATVSRGSDAGFG</sequence>
<dbReference type="CDD" id="cd01948">
    <property type="entry name" value="EAL"/>
    <property type="match status" value="1"/>
</dbReference>
<evidence type="ECO:0000313" key="3">
    <source>
        <dbReference type="EMBL" id="MBB3935125.1"/>
    </source>
</evidence>
<dbReference type="Pfam" id="PF00563">
    <property type="entry name" value="EAL"/>
    <property type="match status" value="1"/>
</dbReference>
<dbReference type="InterPro" id="IPR029787">
    <property type="entry name" value="Nucleotide_cyclase"/>
</dbReference>
<organism evidence="3 4">
    <name type="scientific">Aureimonas phyllosphaerae</name>
    <dbReference type="NCBI Taxonomy" id="1166078"/>
    <lineage>
        <taxon>Bacteria</taxon>
        <taxon>Pseudomonadati</taxon>
        <taxon>Pseudomonadota</taxon>
        <taxon>Alphaproteobacteria</taxon>
        <taxon>Hyphomicrobiales</taxon>
        <taxon>Aurantimonadaceae</taxon>
        <taxon>Aureimonas</taxon>
    </lineage>
</organism>
<accession>A0A7W6BUV7</accession>
<dbReference type="Gene3D" id="3.20.20.450">
    <property type="entry name" value="EAL domain"/>
    <property type="match status" value="1"/>
</dbReference>
<keyword evidence="4" id="KW-1185">Reference proteome</keyword>
<dbReference type="SMART" id="SM00052">
    <property type="entry name" value="EAL"/>
    <property type="match status" value="1"/>
</dbReference>
<dbReference type="InterPro" id="IPR035965">
    <property type="entry name" value="PAS-like_dom_sf"/>
</dbReference>
<dbReference type="NCBIfam" id="TIGR00254">
    <property type="entry name" value="GGDEF"/>
    <property type="match status" value="1"/>
</dbReference>
<dbReference type="PROSITE" id="PS50887">
    <property type="entry name" value="GGDEF"/>
    <property type="match status" value="1"/>
</dbReference>
<dbReference type="SMART" id="SM00267">
    <property type="entry name" value="GGDEF"/>
    <property type="match status" value="1"/>
</dbReference>
<dbReference type="Pfam" id="PF00990">
    <property type="entry name" value="GGDEF"/>
    <property type="match status" value="1"/>
</dbReference>
<dbReference type="Gene3D" id="3.30.70.270">
    <property type="match status" value="1"/>
</dbReference>